<dbReference type="RefSeq" id="WP_183771854.1">
    <property type="nucleotide sequence ID" value="NZ_JACIDK010000002.1"/>
</dbReference>
<keyword evidence="1" id="KW-0489">Methyltransferase</keyword>
<organism evidence="1 2">
    <name type="scientific">Phenylobacterium haematophilum</name>
    <dbReference type="NCBI Taxonomy" id="98513"/>
    <lineage>
        <taxon>Bacteria</taxon>
        <taxon>Pseudomonadati</taxon>
        <taxon>Pseudomonadota</taxon>
        <taxon>Alphaproteobacteria</taxon>
        <taxon>Caulobacterales</taxon>
        <taxon>Caulobacteraceae</taxon>
        <taxon>Phenylobacterium</taxon>
    </lineage>
</organism>
<reference evidence="1 2" key="1">
    <citation type="submission" date="2020-08" db="EMBL/GenBank/DDBJ databases">
        <title>Genomic Encyclopedia of Type Strains, Phase IV (KMG-IV): sequencing the most valuable type-strain genomes for metagenomic binning, comparative biology and taxonomic classification.</title>
        <authorList>
            <person name="Goeker M."/>
        </authorList>
    </citation>
    <scope>NUCLEOTIDE SEQUENCE [LARGE SCALE GENOMIC DNA]</scope>
    <source>
        <strain evidence="1 2">DSM 21793</strain>
    </source>
</reference>
<dbReference type="PIRSF" id="PIRSF031679">
    <property type="entry name" value="Mtase_Alr7345_prd"/>
    <property type="match status" value="1"/>
</dbReference>
<dbReference type="Proteomes" id="UP000530564">
    <property type="component" value="Unassembled WGS sequence"/>
</dbReference>
<protein>
    <submittedName>
        <fullName evidence="1">Putative methyltransferase</fullName>
    </submittedName>
</protein>
<keyword evidence="2" id="KW-1185">Reference proteome</keyword>
<dbReference type="PROSITE" id="PS51257">
    <property type="entry name" value="PROKAR_LIPOPROTEIN"/>
    <property type="match status" value="1"/>
</dbReference>
<proteinExistence type="predicted"/>
<dbReference type="AlphaFoldDB" id="A0A839ZXF7"/>
<dbReference type="GO" id="GO:0008168">
    <property type="term" value="F:methyltransferase activity"/>
    <property type="evidence" value="ECO:0007669"/>
    <property type="project" value="UniProtKB-KW"/>
</dbReference>
<dbReference type="GO" id="GO:0032259">
    <property type="term" value="P:methylation"/>
    <property type="evidence" value="ECO:0007669"/>
    <property type="project" value="UniProtKB-KW"/>
</dbReference>
<keyword evidence="1" id="KW-0808">Transferase</keyword>
<dbReference type="SUPFAM" id="SSF53335">
    <property type="entry name" value="S-adenosyl-L-methionine-dependent methyltransferases"/>
    <property type="match status" value="1"/>
</dbReference>
<accession>A0A839ZXF7</accession>
<evidence type="ECO:0000313" key="2">
    <source>
        <dbReference type="Proteomes" id="UP000530564"/>
    </source>
</evidence>
<dbReference type="EMBL" id="JACIDK010000002">
    <property type="protein sequence ID" value="MBB3891195.1"/>
    <property type="molecule type" value="Genomic_DNA"/>
</dbReference>
<dbReference type="InterPro" id="IPR016980">
    <property type="entry name" value="S-AdoMet-dep_MeTrfase_Alr7345"/>
</dbReference>
<comment type="caution">
    <text evidence="1">The sequence shown here is derived from an EMBL/GenBank/DDBJ whole genome shotgun (WGS) entry which is preliminary data.</text>
</comment>
<dbReference type="Gene3D" id="3.40.50.150">
    <property type="entry name" value="Vaccinia Virus protein VP39"/>
    <property type="match status" value="1"/>
</dbReference>
<sequence>MRRILAGSAVSFSRRGALIGALALAACGKKGEAEPAPTKAARNMTLQDAVAGDWRSPADKARDAWRHPIETLEFWGLQPGQTVVEFWPGAGWYTDILAPYLAANKGKLIAADLEPTDPASTEIVEAYRARLKAKPKIYGDVEITAFGPTSGPVAPAGSADLVLFLRNLHNWMAAGIAEKAFRDAFAALKPGGVLGVEEHRAAPGGVQDVLAANGYVQEAYVVRLAQEAGFVLDKTSEINANPADDRDHPFGVWTLPPVRLTAPRGEPADPNFDRTSYDAVGESDRMTLRLVKPAA</sequence>
<name>A0A839ZXF7_9CAUL</name>
<dbReference type="InterPro" id="IPR029063">
    <property type="entry name" value="SAM-dependent_MTases_sf"/>
</dbReference>
<evidence type="ECO:0000313" key="1">
    <source>
        <dbReference type="EMBL" id="MBB3891195.1"/>
    </source>
</evidence>
<gene>
    <name evidence="1" type="ORF">GGQ61_001912</name>
</gene>